<comment type="caution">
    <text evidence="4">The sequence shown here is derived from an EMBL/GenBank/DDBJ whole genome shotgun (WGS) entry which is preliminary data.</text>
</comment>
<dbReference type="PANTHER" id="PTHR22901">
    <property type="entry name" value="SIALATE O-ACETYLESTERASE"/>
    <property type="match status" value="1"/>
</dbReference>
<evidence type="ECO:0000259" key="3">
    <source>
        <dbReference type="Pfam" id="PF03629"/>
    </source>
</evidence>
<keyword evidence="2" id="KW-0732">Signal</keyword>
<dbReference type="PANTHER" id="PTHR22901:SF0">
    <property type="entry name" value="SIALATE O-ACETYLESTERASE"/>
    <property type="match status" value="1"/>
</dbReference>
<feature type="chain" id="PRO_5045636128" evidence="2">
    <location>
        <begin position="22"/>
        <end position="459"/>
    </location>
</feature>
<dbReference type="Gene3D" id="3.40.50.1110">
    <property type="entry name" value="SGNH hydrolase"/>
    <property type="match status" value="1"/>
</dbReference>
<keyword evidence="1" id="KW-0378">Hydrolase</keyword>
<dbReference type="InterPro" id="IPR039329">
    <property type="entry name" value="SIAE"/>
</dbReference>
<proteinExistence type="predicted"/>
<evidence type="ECO:0000313" key="4">
    <source>
        <dbReference type="EMBL" id="GGC33388.1"/>
    </source>
</evidence>
<dbReference type="InterPro" id="IPR036514">
    <property type="entry name" value="SGNH_hydro_sf"/>
</dbReference>
<evidence type="ECO:0000256" key="2">
    <source>
        <dbReference type="SAM" id="SignalP"/>
    </source>
</evidence>
<evidence type="ECO:0000313" key="5">
    <source>
        <dbReference type="Proteomes" id="UP000636010"/>
    </source>
</evidence>
<name>A0ABQ1M2S8_9BACT</name>
<dbReference type="RefSeq" id="WP_188462622.1">
    <property type="nucleotide sequence ID" value="NZ_BAABHU010000005.1"/>
</dbReference>
<keyword evidence="5" id="KW-1185">Reference proteome</keyword>
<protein>
    <submittedName>
        <fullName evidence="4">9-O-acetylesterase</fullName>
    </submittedName>
</protein>
<organism evidence="4 5">
    <name type="scientific">Marivirga lumbricoides</name>
    <dbReference type="NCBI Taxonomy" id="1046115"/>
    <lineage>
        <taxon>Bacteria</taxon>
        <taxon>Pseudomonadati</taxon>
        <taxon>Bacteroidota</taxon>
        <taxon>Cytophagia</taxon>
        <taxon>Cytophagales</taxon>
        <taxon>Marivirgaceae</taxon>
        <taxon>Marivirga</taxon>
    </lineage>
</organism>
<feature type="domain" description="Sialate O-acetylesterase" evidence="3">
    <location>
        <begin position="106"/>
        <end position="336"/>
    </location>
</feature>
<dbReference type="Pfam" id="PF03629">
    <property type="entry name" value="SASA"/>
    <property type="match status" value="1"/>
</dbReference>
<evidence type="ECO:0000256" key="1">
    <source>
        <dbReference type="ARBA" id="ARBA00022801"/>
    </source>
</evidence>
<feature type="signal peptide" evidence="2">
    <location>
        <begin position="1"/>
        <end position="21"/>
    </location>
</feature>
<gene>
    <name evidence="4" type="ORF">GCM10011506_18550</name>
</gene>
<reference evidence="5" key="1">
    <citation type="journal article" date="2019" name="Int. J. Syst. Evol. Microbiol.">
        <title>The Global Catalogue of Microorganisms (GCM) 10K type strain sequencing project: providing services to taxonomists for standard genome sequencing and annotation.</title>
        <authorList>
            <consortium name="The Broad Institute Genomics Platform"/>
            <consortium name="The Broad Institute Genome Sequencing Center for Infectious Disease"/>
            <person name="Wu L."/>
            <person name="Ma J."/>
        </authorList>
    </citation>
    <scope>NUCLEOTIDE SEQUENCE [LARGE SCALE GENOMIC DNA]</scope>
    <source>
        <strain evidence="5">CGMCC 1.10832</strain>
    </source>
</reference>
<dbReference type="Proteomes" id="UP000636010">
    <property type="component" value="Unassembled WGS sequence"/>
</dbReference>
<dbReference type="EMBL" id="BMEC01000005">
    <property type="protein sequence ID" value="GGC33388.1"/>
    <property type="molecule type" value="Genomic_DNA"/>
</dbReference>
<accession>A0ABQ1M2S8</accession>
<dbReference type="SUPFAM" id="SSF52266">
    <property type="entry name" value="SGNH hydrolase"/>
    <property type="match status" value="1"/>
</dbReference>
<dbReference type="InterPro" id="IPR005181">
    <property type="entry name" value="SASA"/>
</dbReference>
<sequence>MIKYILIGVNLMLMLSFNSFANISLPGIFSDNMVLQRNAEVKIWGWAKAMEEVILSNSWNNEQIKTKALNSGYWELLLATPDIRGAQEIKISGYNEVTLKNVLLGEVWLVSGQSNMEWTFNFGIDHKEEALKMAENSQLRFFSVDHRSADFPQQDLAGKWEVGSVDAMKNFSAIAFFFGHKLSKELNNVPIGLINSSWGGTPAEVWMPAEVIEENAELSEAAKLLPDVEWGPNTPGFLYNAMIAPLIPFKLAGILWYQGESNVDNVQYYQKMFSSLIRSWRKKWGEEIPFYYAQIAPYSYGEGNKGVKVRDAQRRVDLPGTGMILTSDIGNIKDIHPRNKMGAGNRFADLVLHEVYGKSTQPYAPAFQKLEVQGNKLVLHFENAEGLYVPKDRKESQFEIAGEDKKFYTADYTIKENKVILKSKKVKNPVYARFSWGDILESNLFNNANLPSSSFTTEY</sequence>